<evidence type="ECO:0000313" key="1">
    <source>
        <dbReference type="EMBL" id="CCI10145.1"/>
    </source>
</evidence>
<dbReference type="AlphaFoldDB" id="A0A024FSW4"/>
<dbReference type="InParanoid" id="A0A024FSW4"/>
<evidence type="ECO:0000313" key="2">
    <source>
        <dbReference type="Proteomes" id="UP000053237"/>
    </source>
</evidence>
<dbReference type="EMBL" id="CAIX01000106">
    <property type="protein sequence ID" value="CCI10145.1"/>
    <property type="molecule type" value="Genomic_DNA"/>
</dbReference>
<comment type="caution">
    <text evidence="1">The sequence shown here is derived from an EMBL/GenBank/DDBJ whole genome shotgun (WGS) entry which is preliminary data.</text>
</comment>
<keyword evidence="2" id="KW-1185">Reference proteome</keyword>
<name>A0A024FSW4_9STRA</name>
<gene>
    <name evidence="1" type="ORF">BN9_066410</name>
</gene>
<accession>A0A024FSW4</accession>
<organism evidence="1 2">
    <name type="scientific">Albugo candida</name>
    <dbReference type="NCBI Taxonomy" id="65357"/>
    <lineage>
        <taxon>Eukaryota</taxon>
        <taxon>Sar</taxon>
        <taxon>Stramenopiles</taxon>
        <taxon>Oomycota</taxon>
        <taxon>Peronosporomycetes</taxon>
        <taxon>Albuginales</taxon>
        <taxon>Albuginaceae</taxon>
        <taxon>Albugo</taxon>
    </lineage>
</organism>
<proteinExistence type="predicted"/>
<protein>
    <submittedName>
        <fullName evidence="1">Uncharacterized protein</fullName>
    </submittedName>
</protein>
<reference evidence="1 2" key="1">
    <citation type="submission" date="2012-05" db="EMBL/GenBank/DDBJ databases">
        <title>Recombination and specialization in a pathogen metapopulation.</title>
        <authorList>
            <person name="Gardiner A."/>
            <person name="Kemen E."/>
            <person name="Schultz-Larsen T."/>
            <person name="MacLean D."/>
            <person name="Van Oosterhout C."/>
            <person name="Jones J.D.G."/>
        </authorList>
    </citation>
    <scope>NUCLEOTIDE SEQUENCE [LARGE SCALE GENOMIC DNA]</scope>
    <source>
        <strain evidence="1 2">Ac Nc2</strain>
    </source>
</reference>
<sequence>MTSKLLEAKSMHDVSEFILVSRSAHISEFLVELMPPVKRVLNTNQTLGPTKRTRQKDIGVQLLGLTKSSLQLKEHYATEKQETSIETSFDAKLRCAWNSATGLQSLTYPLTKQPRPFYPVCCFRGCTSFFKKIHRPWSVSNLYSINGGMSAEKYIPTTLCDCRTFYRTHHVVQEAL</sequence>
<dbReference type="Proteomes" id="UP000053237">
    <property type="component" value="Unassembled WGS sequence"/>
</dbReference>